<dbReference type="EMBL" id="GG680293">
    <property type="protein sequence ID" value="EER06883.1"/>
    <property type="molecule type" value="Genomic_DNA"/>
</dbReference>
<name>C5L8R0_PERM5</name>
<accession>C5L8R0</accession>
<keyword evidence="3" id="KW-1185">Reference proteome</keyword>
<dbReference type="InParanoid" id="C5L8R0"/>
<organism evidence="3">
    <name type="scientific">Perkinsus marinus (strain ATCC 50983 / TXsc)</name>
    <dbReference type="NCBI Taxonomy" id="423536"/>
    <lineage>
        <taxon>Eukaryota</taxon>
        <taxon>Sar</taxon>
        <taxon>Alveolata</taxon>
        <taxon>Perkinsozoa</taxon>
        <taxon>Perkinsea</taxon>
        <taxon>Perkinsida</taxon>
        <taxon>Perkinsidae</taxon>
        <taxon>Perkinsus</taxon>
    </lineage>
</organism>
<sequence>MKHFLQRLSRQYDIHVDTGSWKKRLETEGEGAAPTWNWCDQLLVFRPLDSRGSKVLPTPMSSAMDTDNCEVRITHVMLCTNYVGLIVGDVQVDGEESRERLAAGVIVCGRSGGLPGQSPVGTYRAIDVVRAALRRNKDVLDSDWTMQGVKELRDLDVTPQSSLTNVDHKHEDVYVQELSKPMIIAAPRETITVKQRAPQPRSGSTSGLVVPPWRRGTSATDDQQQLPWAGGVAAGLHRQQSGREMLTMSNALLRTGEKREYTDFQTCLDKEGRSYGILEMLRVRRGAASEEPPKELKTLRVVKSEAVGEKKKRDGEAEGNNVGGRFSMGTEGTTESVSSPSRPRVVEPAREAPWRSVAVPPSKEAAGFW</sequence>
<feature type="region of interest" description="Disordered" evidence="1">
    <location>
        <begin position="306"/>
        <end position="369"/>
    </location>
</feature>
<dbReference type="OMA" id="TCEVRIT"/>
<feature type="region of interest" description="Disordered" evidence="1">
    <location>
        <begin position="193"/>
        <end position="222"/>
    </location>
</feature>
<reference evidence="2 3" key="1">
    <citation type="submission" date="2008-07" db="EMBL/GenBank/DDBJ databases">
        <authorList>
            <person name="El-Sayed N."/>
            <person name="Caler E."/>
            <person name="Inman J."/>
            <person name="Amedeo P."/>
            <person name="Hass B."/>
            <person name="Wortman J."/>
        </authorList>
    </citation>
    <scope>NUCLEOTIDE SEQUENCE [LARGE SCALE GENOMIC DNA]</scope>
    <source>
        <strain evidence="3">ATCC 50983 / TXsc</strain>
    </source>
</reference>
<protein>
    <submittedName>
        <fullName evidence="2">Uncharacterized protein</fullName>
    </submittedName>
</protein>
<dbReference type="Proteomes" id="UP000007800">
    <property type="component" value="Unassembled WGS sequence"/>
</dbReference>
<proteinExistence type="predicted"/>
<dbReference type="GeneID" id="9057079"/>
<evidence type="ECO:0000313" key="3">
    <source>
        <dbReference type="Proteomes" id="UP000007800"/>
    </source>
</evidence>
<dbReference type="RefSeq" id="XP_002775067.1">
    <property type="nucleotide sequence ID" value="XM_002775021.1"/>
</dbReference>
<feature type="compositionally biased region" description="Basic and acidic residues" evidence="1">
    <location>
        <begin position="306"/>
        <end position="316"/>
    </location>
</feature>
<feature type="compositionally biased region" description="Basic and acidic residues" evidence="1">
    <location>
        <begin position="344"/>
        <end position="353"/>
    </location>
</feature>
<evidence type="ECO:0000313" key="2">
    <source>
        <dbReference type="EMBL" id="EER06883.1"/>
    </source>
</evidence>
<dbReference type="OrthoDB" id="445962at2759"/>
<gene>
    <name evidence="2" type="ORF">Pmar_PMAR027304</name>
</gene>
<dbReference type="AlphaFoldDB" id="C5L8R0"/>
<evidence type="ECO:0000256" key="1">
    <source>
        <dbReference type="SAM" id="MobiDB-lite"/>
    </source>
</evidence>